<dbReference type="InterPro" id="IPR005829">
    <property type="entry name" value="Sugar_transporter_CS"/>
</dbReference>
<feature type="transmembrane region" description="Helical" evidence="6">
    <location>
        <begin position="59"/>
        <end position="81"/>
    </location>
</feature>
<dbReference type="PhylomeDB" id="A0A0G4H0G0"/>
<dbReference type="InterPro" id="IPR036259">
    <property type="entry name" value="MFS_trans_sf"/>
</dbReference>
<organism evidence="8 9">
    <name type="scientific">Vitrella brassicaformis (strain CCMP3155)</name>
    <dbReference type="NCBI Taxonomy" id="1169540"/>
    <lineage>
        <taxon>Eukaryota</taxon>
        <taxon>Sar</taxon>
        <taxon>Alveolata</taxon>
        <taxon>Colpodellida</taxon>
        <taxon>Vitrellaceae</taxon>
        <taxon>Vitrella</taxon>
    </lineage>
</organism>
<dbReference type="PANTHER" id="PTHR23511:SF34">
    <property type="entry name" value="SYNAPTIC VESICLE GLYCOPROTEIN 2"/>
    <property type="match status" value="1"/>
</dbReference>
<sequence>MLDEGAQKDVNFFLEAIGTGPAQLHVALLCGILFFCYGAEVLALSVINSSLGSDWYSPVGRGMLMSATLLGFAAGGISVGALADRYGRKSPNLLALGGIIVGNAASMFAPNYWHMLGMRAFVGFCMGWGIPSWLSLASELSPIAARAPLQAAGALFSVFGGVYVCVCIVVLDPHMHIEWRHLVLLATIPPLLSLLPAAILLPESPRWAFLHGQTDKARRILLKMARQNGKRISALEDESSSEWAAPVEETRGGPTAYKVIFSRKYRFTTAILCYSTLACSLCMYGMLYSLPQCLPEMEKASSIAEGWQLLIGEAVSSLNAILVSAADVMPRILSQFFALLVTSAALLLFALFLFFRHPAATWAAVAAKFAGRCAFNFLYFYTSELYPTSCRASGVGLAISFGRIGALSPLYCKFSAYFLLVAVCLLVDALLVLCLPFETRLQALEETYVDVRLDKRFRVPRLGRRFSNLDKMVDDFQYARRPRSSSMPPVSSLPYGRVGAGHLDRRSSLPVASDARRVEGYRTCGE</sequence>
<dbReference type="InterPro" id="IPR005828">
    <property type="entry name" value="MFS_sugar_transport-like"/>
</dbReference>
<evidence type="ECO:0000256" key="1">
    <source>
        <dbReference type="ARBA" id="ARBA00004141"/>
    </source>
</evidence>
<dbReference type="VEuPathDB" id="CryptoDB:Vbra_2748"/>
<dbReference type="STRING" id="1169540.A0A0G4H0G0"/>
<feature type="transmembrane region" description="Helical" evidence="6">
    <location>
        <begin position="336"/>
        <end position="355"/>
    </location>
</feature>
<dbReference type="Gene3D" id="1.20.1250.20">
    <property type="entry name" value="MFS general substrate transporter like domains"/>
    <property type="match status" value="1"/>
</dbReference>
<evidence type="ECO:0000313" key="9">
    <source>
        <dbReference type="Proteomes" id="UP000041254"/>
    </source>
</evidence>
<proteinExistence type="predicted"/>
<dbReference type="Proteomes" id="UP000041254">
    <property type="component" value="Unassembled WGS sequence"/>
</dbReference>
<feature type="transmembrane region" description="Helical" evidence="6">
    <location>
        <begin position="307"/>
        <end position="329"/>
    </location>
</feature>
<dbReference type="PROSITE" id="PS00216">
    <property type="entry name" value="SUGAR_TRANSPORT_1"/>
    <property type="match status" value="1"/>
</dbReference>
<keyword evidence="2" id="KW-0813">Transport</keyword>
<dbReference type="PANTHER" id="PTHR23511">
    <property type="entry name" value="SYNAPTIC VESICLE GLYCOPROTEIN 2"/>
    <property type="match status" value="1"/>
</dbReference>
<feature type="transmembrane region" description="Helical" evidence="6">
    <location>
        <begin position="93"/>
        <end position="113"/>
    </location>
</feature>
<feature type="transmembrane region" description="Helical" evidence="6">
    <location>
        <begin position="149"/>
        <end position="171"/>
    </location>
</feature>
<dbReference type="OMA" id="VWATITV"/>
<evidence type="ECO:0000256" key="6">
    <source>
        <dbReference type="SAM" id="Phobius"/>
    </source>
</evidence>
<keyword evidence="9" id="KW-1185">Reference proteome</keyword>
<accession>A0A0G4H0G0</accession>
<dbReference type="InterPro" id="IPR020846">
    <property type="entry name" value="MFS_dom"/>
</dbReference>
<feature type="transmembrane region" description="Helical" evidence="6">
    <location>
        <begin position="267"/>
        <end position="287"/>
    </location>
</feature>
<evidence type="ECO:0000259" key="7">
    <source>
        <dbReference type="PROSITE" id="PS50850"/>
    </source>
</evidence>
<dbReference type="Pfam" id="PF00083">
    <property type="entry name" value="Sugar_tr"/>
    <property type="match status" value="1"/>
</dbReference>
<dbReference type="PROSITE" id="PS00217">
    <property type="entry name" value="SUGAR_TRANSPORT_2"/>
    <property type="match status" value="1"/>
</dbReference>
<dbReference type="SUPFAM" id="SSF103473">
    <property type="entry name" value="MFS general substrate transporter"/>
    <property type="match status" value="1"/>
</dbReference>
<dbReference type="InParanoid" id="A0A0G4H0G0"/>
<evidence type="ECO:0000256" key="4">
    <source>
        <dbReference type="ARBA" id="ARBA00022989"/>
    </source>
</evidence>
<name>A0A0G4H0G0_VITBC</name>
<comment type="subcellular location">
    <subcellularLocation>
        <location evidence="1">Membrane</location>
        <topology evidence="1">Multi-pass membrane protein</topology>
    </subcellularLocation>
</comment>
<dbReference type="AlphaFoldDB" id="A0A0G4H0G0"/>
<keyword evidence="5 6" id="KW-0472">Membrane</keyword>
<dbReference type="EMBL" id="CDMY01000923">
    <property type="protein sequence ID" value="CEM37030.1"/>
    <property type="molecule type" value="Genomic_DNA"/>
</dbReference>
<feature type="transmembrane region" description="Helical" evidence="6">
    <location>
        <begin position="417"/>
        <end position="437"/>
    </location>
</feature>
<protein>
    <recommendedName>
        <fullName evidence="7">Major facilitator superfamily (MFS) profile domain-containing protein</fullName>
    </recommendedName>
</protein>
<keyword evidence="3 6" id="KW-0812">Transmembrane</keyword>
<keyword evidence="4 6" id="KW-1133">Transmembrane helix</keyword>
<evidence type="ECO:0000256" key="5">
    <source>
        <dbReference type="ARBA" id="ARBA00023136"/>
    </source>
</evidence>
<feature type="domain" description="Major facilitator superfamily (MFS) profile" evidence="7">
    <location>
        <begin position="26"/>
        <end position="440"/>
    </location>
</feature>
<reference evidence="8 9" key="1">
    <citation type="submission" date="2014-11" db="EMBL/GenBank/DDBJ databases">
        <authorList>
            <person name="Zhu J."/>
            <person name="Qi W."/>
            <person name="Song R."/>
        </authorList>
    </citation>
    <scope>NUCLEOTIDE SEQUENCE [LARGE SCALE GENOMIC DNA]</scope>
</reference>
<dbReference type="GO" id="GO:0016020">
    <property type="term" value="C:membrane"/>
    <property type="evidence" value="ECO:0007669"/>
    <property type="project" value="UniProtKB-SubCell"/>
</dbReference>
<dbReference type="OrthoDB" id="4139357at2759"/>
<evidence type="ECO:0000313" key="8">
    <source>
        <dbReference type="EMBL" id="CEM37030.1"/>
    </source>
</evidence>
<evidence type="ECO:0000256" key="3">
    <source>
        <dbReference type="ARBA" id="ARBA00022692"/>
    </source>
</evidence>
<feature type="transmembrane region" description="Helical" evidence="6">
    <location>
        <begin position="26"/>
        <end position="47"/>
    </location>
</feature>
<dbReference type="PROSITE" id="PS50850">
    <property type="entry name" value="MFS"/>
    <property type="match status" value="1"/>
</dbReference>
<dbReference type="GO" id="GO:0022857">
    <property type="term" value="F:transmembrane transporter activity"/>
    <property type="evidence" value="ECO:0007669"/>
    <property type="project" value="InterPro"/>
</dbReference>
<evidence type="ECO:0000256" key="2">
    <source>
        <dbReference type="ARBA" id="ARBA00022448"/>
    </source>
</evidence>
<gene>
    <name evidence="8" type="ORF">Vbra_2748</name>
</gene>